<dbReference type="GO" id="GO:0009245">
    <property type="term" value="P:lipid A biosynthetic process"/>
    <property type="evidence" value="ECO:0007669"/>
    <property type="project" value="TreeGrafter"/>
</dbReference>
<dbReference type="Gene3D" id="3.60.21.10">
    <property type="match status" value="1"/>
</dbReference>
<dbReference type="SUPFAM" id="SSF56300">
    <property type="entry name" value="Metallo-dependent phosphatases"/>
    <property type="match status" value="1"/>
</dbReference>
<evidence type="ECO:0000256" key="1">
    <source>
        <dbReference type="ARBA" id="ARBA00022723"/>
    </source>
</evidence>
<dbReference type="EMBL" id="FNAF01000003">
    <property type="protein sequence ID" value="SDD41812.1"/>
    <property type="molecule type" value="Genomic_DNA"/>
</dbReference>
<dbReference type="STRING" id="2741.SAMN04489866_10382"/>
<dbReference type="InterPro" id="IPR029052">
    <property type="entry name" value="Metallo-depent_PP-like"/>
</dbReference>
<dbReference type="GO" id="GO:0046872">
    <property type="term" value="F:metal ion binding"/>
    <property type="evidence" value="ECO:0007669"/>
    <property type="project" value="UniProtKB-KW"/>
</dbReference>
<keyword evidence="1" id="KW-0479">Metal-binding</keyword>
<evidence type="ECO:0000259" key="3">
    <source>
        <dbReference type="Pfam" id="PF00149"/>
    </source>
</evidence>
<accession>A0A1G6UKD0</accession>
<reference evidence="4 5" key="1">
    <citation type="submission" date="2016-10" db="EMBL/GenBank/DDBJ databases">
        <authorList>
            <person name="de Groot N.N."/>
        </authorList>
    </citation>
    <scope>NUCLEOTIDE SEQUENCE [LARGE SCALE GENOMIC DNA]</scope>
    <source>
        <strain evidence="4 5">DSM 20475</strain>
    </source>
</reference>
<dbReference type="Proteomes" id="UP000198995">
    <property type="component" value="Unassembled WGS sequence"/>
</dbReference>
<dbReference type="InterPro" id="IPR004843">
    <property type="entry name" value="Calcineurin-like_PHP"/>
</dbReference>
<gene>
    <name evidence="4" type="ORF">SAMN04489866_10382</name>
</gene>
<dbReference type="OrthoDB" id="9780884at2"/>
<name>A0A1G6UKD0_PEPNI</name>
<keyword evidence="5" id="KW-1185">Reference proteome</keyword>
<dbReference type="PANTHER" id="PTHR31302">
    <property type="entry name" value="TRANSMEMBRANE PROTEIN WITH METALLOPHOSPHOESTERASE DOMAIN-RELATED"/>
    <property type="match status" value="1"/>
</dbReference>
<proteinExistence type="predicted"/>
<protein>
    <recommendedName>
        <fullName evidence="3">Calcineurin-like phosphoesterase domain-containing protein</fullName>
    </recommendedName>
</protein>
<dbReference type="GO" id="GO:0008758">
    <property type="term" value="F:UDP-2,3-diacylglucosamine hydrolase activity"/>
    <property type="evidence" value="ECO:0007669"/>
    <property type="project" value="TreeGrafter"/>
</dbReference>
<dbReference type="Pfam" id="PF00149">
    <property type="entry name" value="Metallophos"/>
    <property type="match status" value="1"/>
</dbReference>
<feature type="domain" description="Calcineurin-like phosphoesterase" evidence="3">
    <location>
        <begin position="46"/>
        <end position="214"/>
    </location>
</feature>
<dbReference type="PANTHER" id="PTHR31302:SF31">
    <property type="entry name" value="PHOSPHODIESTERASE YAEI"/>
    <property type="match status" value="1"/>
</dbReference>
<evidence type="ECO:0000313" key="5">
    <source>
        <dbReference type="Proteomes" id="UP000198995"/>
    </source>
</evidence>
<evidence type="ECO:0000256" key="2">
    <source>
        <dbReference type="ARBA" id="ARBA00022801"/>
    </source>
</evidence>
<dbReference type="GO" id="GO:0016020">
    <property type="term" value="C:membrane"/>
    <property type="evidence" value="ECO:0007669"/>
    <property type="project" value="GOC"/>
</dbReference>
<keyword evidence="2" id="KW-0378">Hydrolase</keyword>
<evidence type="ECO:0000313" key="4">
    <source>
        <dbReference type="EMBL" id="SDD41812.1"/>
    </source>
</evidence>
<organism evidence="4 5">
    <name type="scientific">Peptococcus niger</name>
    <dbReference type="NCBI Taxonomy" id="2741"/>
    <lineage>
        <taxon>Bacteria</taxon>
        <taxon>Bacillati</taxon>
        <taxon>Bacillota</taxon>
        <taxon>Clostridia</taxon>
        <taxon>Eubacteriales</taxon>
        <taxon>Peptococcaceae</taxon>
        <taxon>Peptococcus</taxon>
    </lineage>
</organism>
<dbReference type="AlphaFoldDB" id="A0A1G6UKD0"/>
<sequence length="278" mass="30613">MNKWPLAGAGLMLAGINYAAWRLCSYEPSITRYRLQDAHWQGDRPLRLALVSDFHSGSGQWSGKALARIVLNEQADALLIAGDHFDRKGEIDEGLALITEVVPHIPVFFVTGNHEEGRSDRVEMVEELRACGVAVLANEGAAFQAAGQRIEVLGFKDVAAFADRDDWVWAAGSPLKEGPVDRQAYRVVLSHRPEQVDFYNQLQAHLVLCGHAHGGQWRLPVIGGVFAPGQGLFPRFSRGIYTCGEKYPYHLIVSAGFAVHPLVPRIANRPELVMVDIG</sequence>
<dbReference type="InterPro" id="IPR051158">
    <property type="entry name" value="Metallophosphoesterase_sf"/>
</dbReference>
<dbReference type="RefSeq" id="WP_159427968.1">
    <property type="nucleotide sequence ID" value="NZ_FNAF01000003.1"/>
</dbReference>